<proteinExistence type="predicted"/>
<keyword evidence="3" id="KW-1185">Reference proteome</keyword>
<comment type="caution">
    <text evidence="2">The sequence shown here is derived from an EMBL/GenBank/DDBJ whole genome shotgun (WGS) entry which is preliminary data.</text>
</comment>
<feature type="chain" id="PRO_5042029813" evidence="1">
    <location>
        <begin position="21"/>
        <end position="136"/>
    </location>
</feature>
<dbReference type="AlphaFoldDB" id="A0AAD7TI91"/>
<name>A0AAD7TI91_9APHY</name>
<reference evidence="2" key="1">
    <citation type="submission" date="2022-11" db="EMBL/GenBank/DDBJ databases">
        <title>Genome Sequence of Cubamyces cubensis.</title>
        <authorList>
            <person name="Buettner E."/>
        </authorList>
    </citation>
    <scope>NUCLEOTIDE SEQUENCE</scope>
    <source>
        <strain evidence="2">MPL-01</strain>
    </source>
</reference>
<organism evidence="2 3">
    <name type="scientific">Trametes cubensis</name>
    <dbReference type="NCBI Taxonomy" id="1111947"/>
    <lineage>
        <taxon>Eukaryota</taxon>
        <taxon>Fungi</taxon>
        <taxon>Dikarya</taxon>
        <taxon>Basidiomycota</taxon>
        <taxon>Agaricomycotina</taxon>
        <taxon>Agaricomycetes</taxon>
        <taxon>Polyporales</taxon>
        <taxon>Polyporaceae</taxon>
        <taxon>Trametes</taxon>
    </lineage>
</organism>
<evidence type="ECO:0000313" key="2">
    <source>
        <dbReference type="EMBL" id="KAJ8455436.1"/>
    </source>
</evidence>
<dbReference type="Proteomes" id="UP001215151">
    <property type="component" value="Unassembled WGS sequence"/>
</dbReference>
<dbReference type="EMBL" id="JAPEVG010000771">
    <property type="protein sequence ID" value="KAJ8455436.1"/>
    <property type="molecule type" value="Genomic_DNA"/>
</dbReference>
<sequence>MRIFAPFITVAAIAVSSVTAVCPGYDFAFQDRGDQNYVLLDTSCNGVETFIYNGVNACTQGTLKCSPPPITITDVLAPDGYWYACQSDPNSGSCVGWHNTYCCWWNGGARSLKESQDDVPLVRNETSDGVVFAKDA</sequence>
<accession>A0AAD7TI91</accession>
<gene>
    <name evidence="2" type="ORF">ONZ51_g12457</name>
</gene>
<evidence type="ECO:0000256" key="1">
    <source>
        <dbReference type="SAM" id="SignalP"/>
    </source>
</evidence>
<protein>
    <submittedName>
        <fullName evidence="2">Uncharacterized protein</fullName>
    </submittedName>
</protein>
<evidence type="ECO:0000313" key="3">
    <source>
        <dbReference type="Proteomes" id="UP001215151"/>
    </source>
</evidence>
<keyword evidence="1" id="KW-0732">Signal</keyword>
<feature type="signal peptide" evidence="1">
    <location>
        <begin position="1"/>
        <end position="20"/>
    </location>
</feature>